<feature type="chain" id="PRO_5046769327" description="DUF320 domain-containing protein" evidence="2">
    <location>
        <begin position="28"/>
        <end position="83"/>
    </location>
</feature>
<dbReference type="RefSeq" id="WP_185063642.1">
    <property type="nucleotide sequence ID" value="NZ_BAABJP010000021.1"/>
</dbReference>
<comment type="caution">
    <text evidence="3">The sequence shown here is derived from an EMBL/GenBank/DDBJ whole genome shotgun (WGS) entry which is preliminary data.</text>
</comment>
<evidence type="ECO:0008006" key="5">
    <source>
        <dbReference type="Google" id="ProtNLM"/>
    </source>
</evidence>
<evidence type="ECO:0000313" key="4">
    <source>
        <dbReference type="Proteomes" id="UP001428817"/>
    </source>
</evidence>
<proteinExistence type="predicted"/>
<evidence type="ECO:0000313" key="3">
    <source>
        <dbReference type="EMBL" id="GAA5160780.1"/>
    </source>
</evidence>
<reference evidence="4" key="1">
    <citation type="journal article" date="2019" name="Int. J. Syst. Evol. Microbiol.">
        <title>The Global Catalogue of Microorganisms (GCM) 10K type strain sequencing project: providing services to taxonomists for standard genome sequencing and annotation.</title>
        <authorList>
            <consortium name="The Broad Institute Genomics Platform"/>
            <consortium name="The Broad Institute Genome Sequencing Center for Infectious Disease"/>
            <person name="Wu L."/>
            <person name="Ma J."/>
        </authorList>
    </citation>
    <scope>NUCLEOTIDE SEQUENCE [LARGE SCALE GENOMIC DNA]</scope>
    <source>
        <strain evidence="4">JCM 18303</strain>
    </source>
</reference>
<name>A0ABP9QF08_9PSEU</name>
<accession>A0ABP9QF08</accession>
<organism evidence="3 4">
    <name type="scientific">Pseudonocardia eucalypti</name>
    <dbReference type="NCBI Taxonomy" id="648755"/>
    <lineage>
        <taxon>Bacteria</taxon>
        <taxon>Bacillati</taxon>
        <taxon>Actinomycetota</taxon>
        <taxon>Actinomycetes</taxon>
        <taxon>Pseudonocardiales</taxon>
        <taxon>Pseudonocardiaceae</taxon>
        <taxon>Pseudonocardia</taxon>
    </lineage>
</organism>
<feature type="region of interest" description="Disordered" evidence="1">
    <location>
        <begin position="59"/>
        <end position="83"/>
    </location>
</feature>
<evidence type="ECO:0000256" key="2">
    <source>
        <dbReference type="SAM" id="SignalP"/>
    </source>
</evidence>
<protein>
    <recommendedName>
        <fullName evidence="5">DUF320 domain-containing protein</fullName>
    </recommendedName>
</protein>
<sequence>MSRTKLFVAGAAVAVLGSLGVAGVAYADSDDSGSPVGGLSTEKAEVADVPLTGVLNGAKTDQLKTDGLPSTDSAGSLTNSLGR</sequence>
<feature type="signal peptide" evidence="2">
    <location>
        <begin position="1"/>
        <end position="27"/>
    </location>
</feature>
<evidence type="ECO:0000256" key="1">
    <source>
        <dbReference type="SAM" id="MobiDB-lite"/>
    </source>
</evidence>
<gene>
    <name evidence="3" type="ORF">GCM10023321_44030</name>
</gene>
<feature type="compositionally biased region" description="Polar residues" evidence="1">
    <location>
        <begin position="68"/>
        <end position="83"/>
    </location>
</feature>
<dbReference type="Proteomes" id="UP001428817">
    <property type="component" value="Unassembled WGS sequence"/>
</dbReference>
<keyword evidence="2" id="KW-0732">Signal</keyword>
<dbReference type="EMBL" id="BAABJP010000021">
    <property type="protein sequence ID" value="GAA5160780.1"/>
    <property type="molecule type" value="Genomic_DNA"/>
</dbReference>
<keyword evidence="4" id="KW-1185">Reference proteome</keyword>